<feature type="compositionally biased region" description="Low complexity" evidence="1">
    <location>
        <begin position="89"/>
        <end position="107"/>
    </location>
</feature>
<dbReference type="RefSeq" id="WP_348948724.1">
    <property type="nucleotide sequence ID" value="NZ_JBDZYD010000002.1"/>
</dbReference>
<dbReference type="EMBL" id="JBDZYD010000002">
    <property type="protein sequence ID" value="MEQ0558931.1"/>
    <property type="molecule type" value="Genomic_DNA"/>
</dbReference>
<evidence type="ECO:0000256" key="1">
    <source>
        <dbReference type="SAM" id="MobiDB-lite"/>
    </source>
</evidence>
<gene>
    <name evidence="3" type="ORF">ABJI51_07600</name>
</gene>
<proteinExistence type="predicted"/>
<dbReference type="Pfam" id="PF11774">
    <property type="entry name" value="Lsr2"/>
    <property type="match status" value="1"/>
</dbReference>
<name>A0ABV0L9F2_9PSEU</name>
<evidence type="ECO:0000313" key="3">
    <source>
        <dbReference type="EMBL" id="MEQ0558931.1"/>
    </source>
</evidence>
<keyword evidence="4" id="KW-1185">Reference proteome</keyword>
<feature type="compositionally biased region" description="Low complexity" evidence="1">
    <location>
        <begin position="121"/>
        <end position="177"/>
    </location>
</feature>
<dbReference type="Gene3D" id="3.30.60.230">
    <property type="entry name" value="Lsr2, dimerization domain"/>
    <property type="match status" value="1"/>
</dbReference>
<comment type="caution">
    <text evidence="3">The sequence shown here is derived from an EMBL/GenBank/DDBJ whole genome shotgun (WGS) entry which is preliminary data.</text>
</comment>
<organism evidence="3 4">
    <name type="scientific">Amycolatopsis melonis</name>
    <dbReference type="NCBI Taxonomy" id="3156488"/>
    <lineage>
        <taxon>Bacteria</taxon>
        <taxon>Bacillati</taxon>
        <taxon>Actinomycetota</taxon>
        <taxon>Actinomycetes</taxon>
        <taxon>Pseudonocardiales</taxon>
        <taxon>Pseudonocardiaceae</taxon>
        <taxon>Amycolatopsis</taxon>
    </lineage>
</organism>
<feature type="region of interest" description="Disordered" evidence="1">
    <location>
        <begin position="67"/>
        <end position="107"/>
    </location>
</feature>
<evidence type="ECO:0000313" key="4">
    <source>
        <dbReference type="Proteomes" id="UP001440984"/>
    </source>
</evidence>
<evidence type="ECO:0000259" key="2">
    <source>
        <dbReference type="Pfam" id="PF11774"/>
    </source>
</evidence>
<reference evidence="3 4" key="1">
    <citation type="submission" date="2024-05" db="EMBL/GenBank/DDBJ databases">
        <authorList>
            <person name="Zhao H."/>
            <person name="Xu Y."/>
            <person name="Lin S."/>
            <person name="Spain J.C."/>
            <person name="Zhou N.-Y."/>
        </authorList>
    </citation>
    <scope>NUCLEOTIDE SEQUENCE [LARGE SCALE GENOMIC DNA]</scope>
    <source>
        <strain evidence="3 4">NEAU-NG30</strain>
    </source>
</reference>
<sequence>MHASSTFEHGRSVVARNTAVQLLDDLTGEPAGETVGFALDGIDYDIDLSFANADALRTLLQRYADAGRRTGGRKQRPRIVPGAKKTKTAKPVAGRRAAAATKTAKAPAKAAAAKKAAPVKAVSKTATAKAAPAPKTASAKAAPKAAPVKATTTPVKAVPKAATTTAKKPVRKAPPVTFSAAQA</sequence>
<dbReference type="Proteomes" id="UP001440984">
    <property type="component" value="Unassembled WGS sequence"/>
</dbReference>
<feature type="region of interest" description="Disordered" evidence="1">
    <location>
        <begin position="121"/>
        <end position="183"/>
    </location>
</feature>
<dbReference type="InterPro" id="IPR024412">
    <property type="entry name" value="Lsr2_dim_dom"/>
</dbReference>
<dbReference type="InterPro" id="IPR042261">
    <property type="entry name" value="Lsr2-like_dimerization"/>
</dbReference>
<accession>A0ABV0L9F2</accession>
<feature type="domain" description="Lsr2 dimerization" evidence="2">
    <location>
        <begin position="15"/>
        <end position="71"/>
    </location>
</feature>
<protein>
    <submittedName>
        <fullName evidence="3">Histone-like nucleoid-structuring protein Lsr2</fullName>
    </submittedName>
</protein>